<protein>
    <submittedName>
        <fullName evidence="1">Uncharacterized protein</fullName>
    </submittedName>
</protein>
<proteinExistence type="evidence at transcript level"/>
<organism evidence="1">
    <name type="scientific">Schistosoma japonicum</name>
    <name type="common">Blood fluke</name>
    <dbReference type="NCBI Taxonomy" id="6182"/>
    <lineage>
        <taxon>Eukaryota</taxon>
        <taxon>Metazoa</taxon>
        <taxon>Spiralia</taxon>
        <taxon>Lophotrochozoa</taxon>
        <taxon>Platyhelminthes</taxon>
        <taxon>Trematoda</taxon>
        <taxon>Digenea</taxon>
        <taxon>Strigeidida</taxon>
        <taxon>Schistosomatoidea</taxon>
        <taxon>Schistosomatidae</taxon>
        <taxon>Schistosoma</taxon>
    </lineage>
</organism>
<evidence type="ECO:0000313" key="1">
    <source>
        <dbReference type="EMBL" id="AAX26557.1"/>
    </source>
</evidence>
<dbReference type="EMBL" id="AY810668">
    <property type="protein sequence ID" value="AAX26557.1"/>
    <property type="molecule type" value="mRNA"/>
</dbReference>
<reference evidence="1" key="2">
    <citation type="journal article" date="2006" name="PLoS Pathog.">
        <title>New perspectives on host-parasite interplay by comparative transcriptomic and proteomic analyses of Schistosoma japonicum.</title>
        <authorList>
            <person name="Liu F."/>
            <person name="Lu J."/>
            <person name="Hu W."/>
            <person name="Wang S.Y."/>
            <person name="Cui S.J."/>
            <person name="Chi M."/>
            <person name="Yan Q."/>
            <person name="Wang X.R."/>
            <person name="Song H.D."/>
            <person name="Xu X.N."/>
            <person name="Wang J.J."/>
            <person name="Zhang X.L."/>
            <person name="Zhang X."/>
            <person name="Wang Z.Q."/>
            <person name="Xue C.L."/>
            <person name="Brindley P.J."/>
            <person name="McManus D.P."/>
            <person name="Yang P.Y."/>
            <person name="Feng Z."/>
            <person name="Chen Z."/>
            <person name="Han Z.G."/>
        </authorList>
    </citation>
    <scope>NUCLEOTIDE SEQUENCE</scope>
</reference>
<name>Q5C1B8_SCHJA</name>
<sequence>MKTSYYDQLILYQNSMKPYIHYGLPPMRLIVFATKLIYQCVQ</sequence>
<accession>Q5C1B8</accession>
<reference evidence="1" key="1">
    <citation type="submission" date="2005-03" db="EMBL/GenBank/DDBJ databases">
        <authorList>
            <person name="Han Z."/>
        </authorList>
    </citation>
    <scope>NUCLEOTIDE SEQUENCE</scope>
</reference>
<dbReference type="AlphaFoldDB" id="Q5C1B8"/>